<evidence type="ECO:0000256" key="1">
    <source>
        <dbReference type="SAM" id="Phobius"/>
    </source>
</evidence>
<feature type="transmembrane region" description="Helical" evidence="1">
    <location>
        <begin position="127"/>
        <end position="144"/>
    </location>
</feature>
<keyword evidence="1" id="KW-0472">Membrane</keyword>
<dbReference type="Proteomes" id="UP000295598">
    <property type="component" value="Unassembled WGS sequence"/>
</dbReference>
<dbReference type="EMBL" id="PUJY01000012">
    <property type="protein sequence ID" value="TDB59084.1"/>
    <property type="molecule type" value="Genomic_DNA"/>
</dbReference>
<reference evidence="2 3" key="1">
    <citation type="journal article" date="2019" name="Int. J. Syst. Evol. Microbiol.">
        <title>Photorhabdus khanii subsp. guanajuatensis subsp. nov., isolated from Heterorhabditis atacamensis, and Photorhabdus luminescens subsp. mexicana subsp. nov., isolated from Heterorhabditis mexicana entomopathogenic nematodes.</title>
        <authorList>
            <person name="Machado R.A.R."/>
            <person name="Bruno P."/>
            <person name="Arce C.C.M."/>
            <person name="Liechti N."/>
            <person name="Kohler A."/>
            <person name="Bernal J."/>
            <person name="Bruggmann R."/>
            <person name="Turlings T.C.J."/>
        </authorList>
    </citation>
    <scope>NUCLEOTIDE SEQUENCE [LARGE SCALE GENOMIC DNA]</scope>
    <source>
        <strain evidence="2 3">MEX20-17</strain>
    </source>
</reference>
<keyword evidence="1" id="KW-1133">Transmembrane helix</keyword>
<dbReference type="AlphaFoldDB" id="A0A4R4JWD4"/>
<feature type="transmembrane region" description="Helical" evidence="1">
    <location>
        <begin position="58"/>
        <end position="74"/>
    </location>
</feature>
<name>A0A4R4JWD4_9GAMM</name>
<proteinExistence type="predicted"/>
<keyword evidence="1" id="KW-0812">Transmembrane</keyword>
<evidence type="ECO:0000313" key="2">
    <source>
        <dbReference type="EMBL" id="TDB59084.1"/>
    </source>
</evidence>
<accession>A0A4R4JWD4</accession>
<organism evidence="2 3">
    <name type="scientific">Photorhabdus khanii subsp. guanajuatensis</name>
    <dbReference type="NCBI Taxonomy" id="2100166"/>
    <lineage>
        <taxon>Bacteria</taxon>
        <taxon>Pseudomonadati</taxon>
        <taxon>Pseudomonadota</taxon>
        <taxon>Gammaproteobacteria</taxon>
        <taxon>Enterobacterales</taxon>
        <taxon>Morganellaceae</taxon>
        <taxon>Photorhabdus</taxon>
    </lineage>
</organism>
<protein>
    <submittedName>
        <fullName evidence="2">Uncharacterized protein</fullName>
    </submittedName>
</protein>
<comment type="caution">
    <text evidence="2">The sequence shown here is derived from an EMBL/GenBank/DDBJ whole genome shotgun (WGS) entry which is preliminary data.</text>
</comment>
<evidence type="ECO:0000313" key="3">
    <source>
        <dbReference type="Proteomes" id="UP000295598"/>
    </source>
</evidence>
<feature type="transmembrane region" description="Helical" evidence="1">
    <location>
        <begin position="6"/>
        <end position="23"/>
    </location>
</feature>
<gene>
    <name evidence="2" type="ORF">C5467_09505</name>
</gene>
<sequence length="145" mass="17191">MGFFAIDQIAKIGLSSLPVIYYFENLFIINRNKKLFSLRFFSLPYIINLRSFFNKNKISVLIMVLFVLLLYLLCESAFSQIPNKAGYILLIYSSVVLYMCMLLFYNLSYIEVNYLSYLSNFLSVHKILFFNYCVSLFFYFLLSCY</sequence>
<feature type="transmembrane region" description="Helical" evidence="1">
    <location>
        <begin position="86"/>
        <end position="107"/>
    </location>
</feature>